<comment type="similarity">
    <text evidence="4">Belongs to the Maf family.</text>
</comment>
<dbReference type="Proteomes" id="UP000555448">
    <property type="component" value="Unassembled WGS sequence"/>
</dbReference>
<keyword evidence="4" id="KW-0963">Cytoplasm</keyword>
<dbReference type="PANTHER" id="PTHR43213:SF5">
    <property type="entry name" value="BIFUNCTIONAL DTTP_UTP PYROPHOSPHATASE_METHYLTRANSFERASE PROTEIN-RELATED"/>
    <property type="match status" value="1"/>
</dbReference>
<keyword evidence="3 4" id="KW-0546">Nucleotide metabolism</keyword>
<keyword evidence="2 4" id="KW-0378">Hydrolase</keyword>
<gene>
    <name evidence="5" type="ORF">HNO88_001170</name>
</gene>
<evidence type="ECO:0000313" key="6">
    <source>
        <dbReference type="Proteomes" id="UP000555448"/>
    </source>
</evidence>
<sequence>MSLVLASKSASRQAMLAAAGVPFTARPADVDERGIEAALVGASPADVALALARAKALAVCAQVPGELVLGSDSLVECAGRRFDKPESRDAAAEHLRFFSGKVLDLHSAAVLARNGEVMCGEARVARLHVIDLSERFIEDYLDHEWPAVSACVGVFRIEGRGVQLFRAIEGDHFTVLGMPLLSVLAFLRELGVLRR</sequence>
<comment type="caution">
    <text evidence="5">The sequence shown here is derived from an EMBL/GenBank/DDBJ whole genome shotgun (WGS) entry which is preliminary data.</text>
</comment>
<dbReference type="Pfam" id="PF02545">
    <property type="entry name" value="Maf"/>
    <property type="match status" value="1"/>
</dbReference>
<dbReference type="EMBL" id="JACHLR010000004">
    <property type="protein sequence ID" value="MBB4857856.1"/>
    <property type="molecule type" value="Genomic_DNA"/>
</dbReference>
<comment type="caution">
    <text evidence="4">Lacks conserved residue(s) required for the propagation of feature annotation.</text>
</comment>
<dbReference type="GO" id="GO:0047429">
    <property type="term" value="F:nucleoside triphosphate diphosphatase activity"/>
    <property type="evidence" value="ECO:0007669"/>
    <property type="project" value="UniProtKB-EC"/>
</dbReference>
<organism evidence="5 6">
    <name type="scientific">Novosphingobium chloroacetimidivorans</name>
    <dbReference type="NCBI Taxonomy" id="1428314"/>
    <lineage>
        <taxon>Bacteria</taxon>
        <taxon>Pseudomonadati</taxon>
        <taxon>Pseudomonadota</taxon>
        <taxon>Alphaproteobacteria</taxon>
        <taxon>Sphingomonadales</taxon>
        <taxon>Sphingomonadaceae</taxon>
        <taxon>Novosphingobium</taxon>
    </lineage>
</organism>
<name>A0A7W7NV50_9SPHN</name>
<dbReference type="RefSeq" id="WP_184243139.1">
    <property type="nucleotide sequence ID" value="NZ_JACHLR010000004.1"/>
</dbReference>
<accession>A0A7W7NV50</accession>
<dbReference type="InterPro" id="IPR003697">
    <property type="entry name" value="Maf-like"/>
</dbReference>
<dbReference type="AlphaFoldDB" id="A0A7W7NV50"/>
<dbReference type="GO" id="GO:0005737">
    <property type="term" value="C:cytoplasm"/>
    <property type="evidence" value="ECO:0007669"/>
    <property type="project" value="UniProtKB-SubCell"/>
</dbReference>
<comment type="catalytic activity">
    <reaction evidence="4">
        <text>a ribonucleoside 5'-triphosphate + H2O = a ribonucleoside 5'-phosphate + diphosphate + H(+)</text>
        <dbReference type="Rhea" id="RHEA:23996"/>
        <dbReference type="ChEBI" id="CHEBI:15377"/>
        <dbReference type="ChEBI" id="CHEBI:15378"/>
        <dbReference type="ChEBI" id="CHEBI:33019"/>
        <dbReference type="ChEBI" id="CHEBI:58043"/>
        <dbReference type="ChEBI" id="CHEBI:61557"/>
        <dbReference type="EC" id="3.6.1.9"/>
    </reaction>
</comment>
<comment type="cofactor">
    <cofactor evidence="1 4">
        <name>a divalent metal cation</name>
        <dbReference type="ChEBI" id="CHEBI:60240"/>
    </cofactor>
</comment>
<dbReference type="Gene3D" id="3.90.950.10">
    <property type="match status" value="1"/>
</dbReference>
<dbReference type="PIRSF" id="PIRSF006305">
    <property type="entry name" value="Maf"/>
    <property type="match status" value="1"/>
</dbReference>
<evidence type="ECO:0000313" key="5">
    <source>
        <dbReference type="EMBL" id="MBB4857856.1"/>
    </source>
</evidence>
<comment type="function">
    <text evidence="4">Nucleoside triphosphate pyrophosphatase. May have a dual role in cell division arrest and in preventing the incorporation of modified nucleotides into cellular nucleic acids.</text>
</comment>
<keyword evidence="6" id="KW-1185">Reference proteome</keyword>
<comment type="subcellular location">
    <subcellularLocation>
        <location evidence="4">Cytoplasm</location>
    </subcellularLocation>
</comment>
<dbReference type="EC" id="3.6.1.9" evidence="4"/>
<evidence type="ECO:0000256" key="1">
    <source>
        <dbReference type="ARBA" id="ARBA00001968"/>
    </source>
</evidence>
<comment type="catalytic activity">
    <reaction evidence="4">
        <text>a 2'-deoxyribonucleoside 5'-triphosphate + H2O = a 2'-deoxyribonucleoside 5'-phosphate + diphosphate + H(+)</text>
        <dbReference type="Rhea" id="RHEA:44644"/>
        <dbReference type="ChEBI" id="CHEBI:15377"/>
        <dbReference type="ChEBI" id="CHEBI:15378"/>
        <dbReference type="ChEBI" id="CHEBI:33019"/>
        <dbReference type="ChEBI" id="CHEBI:61560"/>
        <dbReference type="ChEBI" id="CHEBI:65317"/>
        <dbReference type="EC" id="3.6.1.9"/>
    </reaction>
</comment>
<evidence type="ECO:0000256" key="2">
    <source>
        <dbReference type="ARBA" id="ARBA00022801"/>
    </source>
</evidence>
<reference evidence="5 6" key="1">
    <citation type="submission" date="2020-08" db="EMBL/GenBank/DDBJ databases">
        <title>Functional genomics of gut bacteria from endangered species of beetles.</title>
        <authorList>
            <person name="Carlos-Shanley C."/>
        </authorList>
    </citation>
    <scope>NUCLEOTIDE SEQUENCE [LARGE SCALE GENOMIC DNA]</scope>
    <source>
        <strain evidence="5 6">S00245</strain>
    </source>
</reference>
<dbReference type="HAMAP" id="MF_00528">
    <property type="entry name" value="Maf"/>
    <property type="match status" value="1"/>
</dbReference>
<protein>
    <recommendedName>
        <fullName evidence="4">Nucleoside triphosphate pyrophosphatase</fullName>
        <ecNumber evidence="4">3.6.1.9</ecNumber>
    </recommendedName>
    <alternativeName>
        <fullName evidence="4">Nucleotide pyrophosphatase</fullName>
        <shortName evidence="4">Nucleotide PPase</shortName>
    </alternativeName>
</protein>
<dbReference type="PANTHER" id="PTHR43213">
    <property type="entry name" value="BIFUNCTIONAL DTTP/UTP PYROPHOSPHATASE/METHYLTRANSFERASE PROTEIN-RELATED"/>
    <property type="match status" value="1"/>
</dbReference>
<dbReference type="SUPFAM" id="SSF52972">
    <property type="entry name" value="ITPase-like"/>
    <property type="match status" value="1"/>
</dbReference>
<evidence type="ECO:0000256" key="3">
    <source>
        <dbReference type="ARBA" id="ARBA00023080"/>
    </source>
</evidence>
<feature type="active site" description="Proton acceptor" evidence="4">
    <location>
        <position position="72"/>
    </location>
</feature>
<proteinExistence type="inferred from homology"/>
<dbReference type="GO" id="GO:0009117">
    <property type="term" value="P:nucleotide metabolic process"/>
    <property type="evidence" value="ECO:0007669"/>
    <property type="project" value="UniProtKB-KW"/>
</dbReference>
<dbReference type="InterPro" id="IPR029001">
    <property type="entry name" value="ITPase-like_fam"/>
</dbReference>
<evidence type="ECO:0000256" key="4">
    <source>
        <dbReference type="HAMAP-Rule" id="MF_00528"/>
    </source>
</evidence>